<dbReference type="KEGG" id="sphu:SPPYR_0705"/>
<keyword evidence="3 6" id="KW-0663">Pyridoxal phosphate</keyword>
<protein>
    <submittedName>
        <fullName evidence="8">Putative cystathionine beta-lyase</fullName>
        <ecNumber evidence="8">4.4.1.8</ecNumber>
    </submittedName>
</protein>
<reference evidence="8" key="1">
    <citation type="submission" date="2016-03" db="EMBL/GenBank/DDBJ databases">
        <authorList>
            <person name="Ploux O."/>
        </authorList>
    </citation>
    <scope>NUCLEOTIDE SEQUENCE</scope>
    <source>
        <strain evidence="8">UC10</strain>
    </source>
</reference>
<evidence type="ECO:0000256" key="3">
    <source>
        <dbReference type="ARBA" id="ARBA00022898"/>
    </source>
</evidence>
<evidence type="ECO:0000256" key="7">
    <source>
        <dbReference type="RuleBase" id="RU362118"/>
    </source>
</evidence>
<dbReference type="SUPFAM" id="SSF53383">
    <property type="entry name" value="PLP-dependent transferases"/>
    <property type="match status" value="1"/>
</dbReference>
<dbReference type="InterPro" id="IPR006233">
    <property type="entry name" value="Cys_b_lyase_bac"/>
</dbReference>
<dbReference type="PANTHER" id="PTHR43500:SF1">
    <property type="entry name" value="CYSTATHIONINE BETA-LYASE-RELATED"/>
    <property type="match status" value="1"/>
</dbReference>
<dbReference type="RefSeq" id="WP_295323748.1">
    <property type="nucleotide sequence ID" value="NZ_LT598653.1"/>
</dbReference>
<feature type="modified residue" description="N6-(pyridoxal phosphate)lysine" evidence="6">
    <location>
        <position position="204"/>
    </location>
</feature>
<comment type="catalytic activity">
    <reaction evidence="5">
        <text>L,L-cystathionine + H2O = L-homocysteine + pyruvate + NH4(+)</text>
        <dbReference type="Rhea" id="RHEA:13965"/>
        <dbReference type="ChEBI" id="CHEBI:15361"/>
        <dbReference type="ChEBI" id="CHEBI:15377"/>
        <dbReference type="ChEBI" id="CHEBI:28938"/>
        <dbReference type="ChEBI" id="CHEBI:58161"/>
        <dbReference type="ChEBI" id="CHEBI:58199"/>
    </reaction>
</comment>
<evidence type="ECO:0000256" key="5">
    <source>
        <dbReference type="ARBA" id="ARBA00047517"/>
    </source>
</evidence>
<evidence type="ECO:0000256" key="1">
    <source>
        <dbReference type="ARBA" id="ARBA00001933"/>
    </source>
</evidence>
<evidence type="ECO:0000256" key="4">
    <source>
        <dbReference type="ARBA" id="ARBA00023239"/>
    </source>
</evidence>
<dbReference type="InterPro" id="IPR015421">
    <property type="entry name" value="PyrdxlP-dep_Trfase_major"/>
</dbReference>
<dbReference type="GO" id="GO:0047804">
    <property type="term" value="F:cysteine-S-conjugate beta-lyase activity"/>
    <property type="evidence" value="ECO:0007669"/>
    <property type="project" value="InterPro"/>
</dbReference>
<gene>
    <name evidence="8" type="primary">metC</name>
    <name evidence="8" type="ORF">SPPYR_0705</name>
</gene>
<name>A0A1Y5PT61_9SPHN</name>
<dbReference type="Gene3D" id="3.40.640.10">
    <property type="entry name" value="Type I PLP-dependent aspartate aminotransferase-like (Major domain)"/>
    <property type="match status" value="1"/>
</dbReference>
<dbReference type="GO" id="GO:0019346">
    <property type="term" value="P:transsulfuration"/>
    <property type="evidence" value="ECO:0007669"/>
    <property type="project" value="InterPro"/>
</dbReference>
<accession>A0A1Y5PT61</accession>
<dbReference type="InterPro" id="IPR015424">
    <property type="entry name" value="PyrdxlP-dep_Trfase"/>
</dbReference>
<comment type="similarity">
    <text evidence="2 7">Belongs to the trans-sulfuration enzymes family.</text>
</comment>
<keyword evidence="4 8" id="KW-0456">Lyase</keyword>
<dbReference type="FunFam" id="3.40.640.10:FF:000046">
    <property type="entry name" value="Cystathionine gamma-lyase"/>
    <property type="match status" value="1"/>
</dbReference>
<evidence type="ECO:0000313" key="8">
    <source>
        <dbReference type="EMBL" id="SBV31825.1"/>
    </source>
</evidence>
<evidence type="ECO:0000256" key="6">
    <source>
        <dbReference type="PIRSR" id="PIRSR001434-2"/>
    </source>
</evidence>
<dbReference type="PANTHER" id="PTHR43500">
    <property type="entry name" value="CYSTATHIONINE BETA-LYASE-RELATED"/>
    <property type="match status" value="1"/>
</dbReference>
<sequence>MKDLTRVVHHPMVSLKGFDTLTVPTYRASSIIFDDAQAYANRKHRGPDGYTYGLHGTPTTKTLEAQISALEHAERTVLLPSGQAAITIVFLAVLEPGDKVLIPDTVYPPVRIFCAQYLAARGIDHVVYDPLIGGDIAELIDDRTRLIWTESPGSTTMEFQDVPAIVAAAKARSVLTGCDNTWATPLLFKPLDHGVDFSMQALSKYVGGHSDILMGAVSVKDIDLYTRLKDTGRMIGMGVSPDDCSMVLRGIETIGVRLAHVGQVAEEFAGRIVDLPGVRQVLHPSLSDCPGHESWRRDFSGASGVFTIIITAEAEADLAKALGQLKTFAIGSSWGGTRSLIAPMSVEGDRTLRDSKSDMMLRVSIGLEHPDDLWADLAAIFDTFGSASASGASD</sequence>
<dbReference type="InterPro" id="IPR000277">
    <property type="entry name" value="Cys/Met-Metab_PyrdxlP-dep_enz"/>
</dbReference>
<dbReference type="GO" id="GO:0030170">
    <property type="term" value="F:pyridoxal phosphate binding"/>
    <property type="evidence" value="ECO:0007669"/>
    <property type="project" value="InterPro"/>
</dbReference>
<organism evidence="8">
    <name type="scientific">uncultured Sphingopyxis sp</name>
    <dbReference type="NCBI Taxonomy" id="310581"/>
    <lineage>
        <taxon>Bacteria</taxon>
        <taxon>Pseudomonadati</taxon>
        <taxon>Pseudomonadota</taxon>
        <taxon>Alphaproteobacteria</taxon>
        <taxon>Sphingomonadales</taxon>
        <taxon>Sphingomonadaceae</taxon>
        <taxon>Sphingopyxis</taxon>
        <taxon>environmental samples</taxon>
    </lineage>
</organism>
<dbReference type="Gene3D" id="3.90.1150.10">
    <property type="entry name" value="Aspartate Aminotransferase, domain 1"/>
    <property type="match status" value="1"/>
</dbReference>
<dbReference type="Pfam" id="PF01053">
    <property type="entry name" value="Cys_Met_Meta_PP"/>
    <property type="match status" value="1"/>
</dbReference>
<dbReference type="GO" id="GO:0019450">
    <property type="term" value="P:L-cysteine catabolic process to pyruvate"/>
    <property type="evidence" value="ECO:0007669"/>
    <property type="project" value="TreeGrafter"/>
</dbReference>
<dbReference type="AlphaFoldDB" id="A0A1Y5PT61"/>
<comment type="cofactor">
    <cofactor evidence="1 7">
        <name>pyridoxal 5'-phosphate</name>
        <dbReference type="ChEBI" id="CHEBI:597326"/>
    </cofactor>
</comment>
<dbReference type="EMBL" id="LT598653">
    <property type="protein sequence ID" value="SBV31825.1"/>
    <property type="molecule type" value="Genomic_DNA"/>
</dbReference>
<proteinExistence type="inferred from homology"/>
<dbReference type="PIRSF" id="PIRSF001434">
    <property type="entry name" value="CGS"/>
    <property type="match status" value="1"/>
</dbReference>
<dbReference type="EC" id="4.4.1.8" evidence="8"/>
<evidence type="ECO:0000256" key="2">
    <source>
        <dbReference type="ARBA" id="ARBA00009077"/>
    </source>
</evidence>
<dbReference type="InterPro" id="IPR015422">
    <property type="entry name" value="PyrdxlP-dep_Trfase_small"/>
</dbReference>